<dbReference type="InterPro" id="IPR004033">
    <property type="entry name" value="UbiE/COQ5_MeTrFase"/>
</dbReference>
<reference evidence="5" key="3">
    <citation type="submission" date="2016-06" db="EMBL/GenBank/DDBJ databases">
        <authorList>
            <person name="Olsen C.W."/>
            <person name="Carey S."/>
            <person name="Hinshaw L."/>
            <person name="Karasin A.I."/>
        </authorList>
    </citation>
    <scope>NUCLEOTIDE SEQUENCE [LARGE SCALE GENOMIC DNA]</scope>
    <source>
        <strain evidence="5">PM4</strain>
    </source>
</reference>
<dbReference type="AlphaFoldDB" id="A0A1N5VS70"/>
<dbReference type="Gene3D" id="3.40.50.150">
    <property type="entry name" value="Vaccinia Virus protein VP39"/>
    <property type="match status" value="1"/>
</dbReference>
<dbReference type="PANTHER" id="PTHR43591:SF24">
    <property type="entry name" value="2-METHOXY-6-POLYPRENYL-1,4-BENZOQUINOL METHYLASE, MITOCHONDRIAL"/>
    <property type="match status" value="1"/>
</dbReference>
<dbReference type="STRING" id="1673428.CPM_1487"/>
<protein>
    <submittedName>
        <fullName evidence="4">Methylase involved in ubiquinone/menaquinone biosynthesis</fullName>
    </submittedName>
</protein>
<sequence length="222" mass="25654">MEKEVMVREIFKSISTKYDFIDSLMSFGMDRRWRKFVIDLLDIRPGMHVEDIGAGSGKVTEEMLSRIPDLMIDAVDLTKEMFPGPKRNVNFTVASAEKLPFEDEKFDRCVSCFLTRNIPTLQNYLDESYRTLKPGGIFCNMDIFDPGKSFIAPAFRIYFYRLVPPVMNRVSHTEAYTYLANSVKNFVTPIQFSQMMKKSGYRNVETFRLGAGSVYIHRGIKD</sequence>
<reference evidence="6" key="2">
    <citation type="submission" date="2016-06" db="EMBL/GenBank/DDBJ databases">
        <authorList>
            <person name="Toshchakov V.S."/>
        </authorList>
    </citation>
    <scope>NUCLEOTIDE SEQUENCE [LARGE SCALE GENOMIC DNA]</scope>
    <source>
        <strain>PM4 (JCM 30641</strain>
        <strain evidence="6">\VKM B-2940)</strain>
    </source>
</reference>
<evidence type="ECO:0000256" key="3">
    <source>
        <dbReference type="ARBA" id="ARBA00022691"/>
    </source>
</evidence>
<dbReference type="KEGG" id="cdiv:CPM_1487"/>
<dbReference type="InterPro" id="IPR029063">
    <property type="entry name" value="SAM-dependent_MTases_sf"/>
</dbReference>
<dbReference type="Proteomes" id="UP000195607">
    <property type="component" value="Chromosome I"/>
</dbReference>
<dbReference type="GO" id="GO:0032259">
    <property type="term" value="P:methylation"/>
    <property type="evidence" value="ECO:0007669"/>
    <property type="project" value="UniProtKB-KW"/>
</dbReference>
<dbReference type="PANTHER" id="PTHR43591">
    <property type="entry name" value="METHYLTRANSFERASE"/>
    <property type="match status" value="1"/>
</dbReference>
<gene>
    <name evidence="5" type="ORF">CPM_1487</name>
    <name evidence="4" type="ORF">CSP5_1493</name>
</gene>
<evidence type="ECO:0000256" key="1">
    <source>
        <dbReference type="ARBA" id="ARBA00022603"/>
    </source>
</evidence>
<keyword evidence="4" id="KW-0830">Ubiquinone</keyword>
<proteinExistence type="predicted"/>
<keyword evidence="2" id="KW-0808">Transferase</keyword>
<dbReference type="GO" id="GO:0008168">
    <property type="term" value="F:methyltransferase activity"/>
    <property type="evidence" value="ECO:0007669"/>
    <property type="project" value="UniProtKB-KW"/>
</dbReference>
<dbReference type="NCBIfam" id="TIGR01934">
    <property type="entry name" value="MenG_MenH_UbiE"/>
    <property type="match status" value="1"/>
</dbReference>
<keyword evidence="6" id="KW-1185">Reference proteome</keyword>
<evidence type="ECO:0000313" key="6">
    <source>
        <dbReference type="Proteomes" id="UP000187822"/>
    </source>
</evidence>
<dbReference type="PROSITE" id="PS51608">
    <property type="entry name" value="SAM_MT_UBIE"/>
    <property type="match status" value="1"/>
</dbReference>
<dbReference type="Pfam" id="PF01209">
    <property type="entry name" value="Ubie_methyltran"/>
    <property type="match status" value="1"/>
</dbReference>
<organism evidence="4">
    <name type="scientific">Cuniculiplasma divulgatum</name>
    <dbReference type="NCBI Taxonomy" id="1673428"/>
    <lineage>
        <taxon>Archaea</taxon>
        <taxon>Methanobacteriati</taxon>
        <taxon>Thermoplasmatota</taxon>
        <taxon>Thermoplasmata</taxon>
        <taxon>Thermoplasmatales</taxon>
        <taxon>Cuniculiplasmataceae</taxon>
        <taxon>Cuniculiplasma</taxon>
    </lineage>
</organism>
<evidence type="ECO:0000313" key="5">
    <source>
        <dbReference type="EMBL" id="SJK85281.1"/>
    </source>
</evidence>
<reference evidence="4" key="1">
    <citation type="submission" date="2016-04" db="EMBL/GenBank/DDBJ databases">
        <authorList>
            <person name="Evans L.H."/>
            <person name="Alamgir A."/>
            <person name="Owens N."/>
            <person name="Weber N.D."/>
            <person name="Virtaneva K."/>
            <person name="Barbian K."/>
            <person name="Babar A."/>
            <person name="Rosenke K."/>
        </authorList>
    </citation>
    <scope>NUCLEOTIDE SEQUENCE [LARGE SCALE GENOMIC DNA]</scope>
    <source>
        <strain evidence="4">S5</strain>
    </source>
</reference>
<dbReference type="SUPFAM" id="SSF53335">
    <property type="entry name" value="S-adenosyl-L-methionine-dependent methyltransferases"/>
    <property type="match status" value="1"/>
</dbReference>
<keyword evidence="1 4" id="KW-0489">Methyltransferase</keyword>
<evidence type="ECO:0000256" key="2">
    <source>
        <dbReference type="ARBA" id="ARBA00022679"/>
    </source>
</evidence>
<dbReference type="CDD" id="cd02440">
    <property type="entry name" value="AdoMet_MTases"/>
    <property type="match status" value="1"/>
</dbReference>
<dbReference type="EMBL" id="LT671858">
    <property type="protein sequence ID" value="SIM75802.1"/>
    <property type="molecule type" value="Genomic_DNA"/>
</dbReference>
<evidence type="ECO:0000313" key="4">
    <source>
        <dbReference type="EMBL" id="SIM75802.1"/>
    </source>
</evidence>
<name>A0A1N5VS70_9ARCH</name>
<dbReference type="EMBL" id="LT719092">
    <property type="protein sequence ID" value="SJK85281.1"/>
    <property type="molecule type" value="Genomic_DNA"/>
</dbReference>
<accession>A0A1N5VS70</accession>
<keyword evidence="3" id="KW-0949">S-adenosyl-L-methionine</keyword>
<dbReference type="Proteomes" id="UP000187822">
    <property type="component" value="Chromosome I"/>
</dbReference>